<evidence type="ECO:0000313" key="2">
    <source>
        <dbReference type="Proteomes" id="UP000187429"/>
    </source>
</evidence>
<gene>
    <name evidence="1" type="ORF">AYI69_g2072</name>
</gene>
<reference evidence="2" key="1">
    <citation type="submission" date="2017-01" db="EMBL/GenBank/DDBJ databases">
        <authorList>
            <person name="Wang Y."/>
            <person name="White M."/>
            <person name="Kvist S."/>
            <person name="Moncalvo J.-M."/>
        </authorList>
    </citation>
    <scope>NUCLEOTIDE SEQUENCE [LARGE SCALE GENOMIC DNA]</scope>
    <source>
        <strain evidence="2">ID-206-W2</strain>
    </source>
</reference>
<keyword evidence="2" id="KW-1185">Reference proteome</keyword>
<proteinExistence type="predicted"/>
<dbReference type="Proteomes" id="UP000187429">
    <property type="component" value="Unassembled WGS sequence"/>
</dbReference>
<organism evidence="1 2">
    <name type="scientific">Smittium culicis</name>
    <dbReference type="NCBI Taxonomy" id="133412"/>
    <lineage>
        <taxon>Eukaryota</taxon>
        <taxon>Fungi</taxon>
        <taxon>Fungi incertae sedis</taxon>
        <taxon>Zoopagomycota</taxon>
        <taxon>Kickxellomycotina</taxon>
        <taxon>Harpellomycetes</taxon>
        <taxon>Harpellales</taxon>
        <taxon>Legeriomycetaceae</taxon>
        <taxon>Smittium</taxon>
    </lineage>
</organism>
<accession>A0A1R1YNI4</accession>
<protein>
    <submittedName>
        <fullName evidence="1">Uncharacterized protein</fullName>
    </submittedName>
</protein>
<comment type="caution">
    <text evidence="1">The sequence shown here is derived from an EMBL/GenBank/DDBJ whole genome shotgun (WGS) entry which is preliminary data.</text>
</comment>
<evidence type="ECO:0000313" key="1">
    <source>
        <dbReference type="EMBL" id="OMJ28444.1"/>
    </source>
</evidence>
<name>A0A1R1YNI4_9FUNG</name>
<dbReference type="EMBL" id="LSSM01000584">
    <property type="protein sequence ID" value="OMJ28444.1"/>
    <property type="molecule type" value="Genomic_DNA"/>
</dbReference>
<sequence length="79" mass="9099">MSSKVQILVADLQNEYNSFVVSYADELNAASTSSPDDKNSTARESFIEKFDHFENKLENLLVETVCFFSSYFLCIHRTY</sequence>
<dbReference type="AlphaFoldDB" id="A0A1R1YNI4"/>